<dbReference type="EMBL" id="CATQJA010002648">
    <property type="protein sequence ID" value="CAJ0577092.1"/>
    <property type="molecule type" value="Genomic_DNA"/>
</dbReference>
<organism evidence="1 2">
    <name type="scientific">Mesorhabditis spiculigera</name>
    <dbReference type="NCBI Taxonomy" id="96644"/>
    <lineage>
        <taxon>Eukaryota</taxon>
        <taxon>Metazoa</taxon>
        <taxon>Ecdysozoa</taxon>
        <taxon>Nematoda</taxon>
        <taxon>Chromadorea</taxon>
        <taxon>Rhabditida</taxon>
        <taxon>Rhabditina</taxon>
        <taxon>Rhabditomorpha</taxon>
        <taxon>Rhabditoidea</taxon>
        <taxon>Rhabditidae</taxon>
        <taxon>Mesorhabditinae</taxon>
        <taxon>Mesorhabditis</taxon>
    </lineage>
</organism>
<proteinExistence type="predicted"/>
<dbReference type="Pfam" id="PF12150">
    <property type="entry name" value="MFP2b"/>
    <property type="match status" value="2"/>
</dbReference>
<accession>A0AA36D051</accession>
<evidence type="ECO:0000313" key="1">
    <source>
        <dbReference type="EMBL" id="CAJ0577092.1"/>
    </source>
</evidence>
<keyword evidence="2" id="KW-1185">Reference proteome</keyword>
<dbReference type="AlphaFoldDB" id="A0AA36D051"/>
<dbReference type="SUPFAM" id="SSF141739">
    <property type="entry name" value="MFPT repeat-like"/>
    <property type="match status" value="2"/>
</dbReference>
<sequence>MSSKPKVLEDTWTFQEVGTPFPQNAVKAHGQANMYVALGYKHGKPFMGRAWNDSGVVQCSFIMNGTVQQGKEIGGSIQLLTYSKTHSEVGFWYDWIPFTRWKEEEARDMFAVRCGASVPVFLQEMVSLGYLDTGEGKAYMQVGERKFETVPSTSPKFNNLLVLCRMIHGGPPHCQCPICATCKTKKRAPLMVNDWVDYKEGDRFPVDKPVHMGLGRALATPWGNQEQFVALWYRHGKPVMGRAWNDSGNIGAAFVDQGRVYHGRTVGSLQLLVELPPLVAGYDYKWIPYEEVAANREAPECLPLHMDHVAPCVICINNTEILGGINLKLEVAECTLLDGTLKRYEGGQLKNFLVLCRKERDDTMWI</sequence>
<dbReference type="Proteomes" id="UP001177023">
    <property type="component" value="Unassembled WGS sequence"/>
</dbReference>
<gene>
    <name evidence="1" type="ORF">MSPICULIGERA_LOCUS15371</name>
</gene>
<comment type="caution">
    <text evidence="1">The sequence shown here is derived from an EMBL/GenBank/DDBJ whole genome shotgun (WGS) entry which is preliminary data.</text>
</comment>
<dbReference type="InterPro" id="IPR021010">
    <property type="entry name" value="Cytosolic_motility_protein"/>
</dbReference>
<dbReference type="PANTHER" id="PTHR31578">
    <property type="entry name" value="PROTEIN CBG21223-RELATED"/>
    <property type="match status" value="1"/>
</dbReference>
<evidence type="ECO:0000313" key="2">
    <source>
        <dbReference type="Proteomes" id="UP001177023"/>
    </source>
</evidence>
<reference evidence="1" key="1">
    <citation type="submission" date="2023-06" db="EMBL/GenBank/DDBJ databases">
        <authorList>
            <person name="Delattre M."/>
        </authorList>
    </citation>
    <scope>NUCLEOTIDE SEQUENCE</scope>
    <source>
        <strain evidence="1">AF72</strain>
    </source>
</reference>
<name>A0AA36D051_9BILA</name>
<protein>
    <submittedName>
        <fullName evidence="1">Uncharacterized protein</fullName>
    </submittedName>
</protein>
<feature type="non-terminal residue" evidence="1">
    <location>
        <position position="1"/>
    </location>
</feature>
<dbReference type="PANTHER" id="PTHR31578:SF5">
    <property type="entry name" value="NEMATODE SPECIFIC PEPTIDE FAMILY"/>
    <property type="match status" value="1"/>
</dbReference>